<evidence type="ECO:0000256" key="1">
    <source>
        <dbReference type="ARBA" id="ARBA00000085"/>
    </source>
</evidence>
<evidence type="ECO:0000256" key="8">
    <source>
        <dbReference type="ARBA" id="ARBA00022741"/>
    </source>
</evidence>
<dbReference type="SUPFAM" id="SSF158472">
    <property type="entry name" value="HAMP domain-like"/>
    <property type="match status" value="1"/>
</dbReference>
<feature type="transmembrane region" description="Helical" evidence="14">
    <location>
        <begin position="7"/>
        <end position="29"/>
    </location>
</feature>
<evidence type="ECO:0000313" key="18">
    <source>
        <dbReference type="Proteomes" id="UP001220610"/>
    </source>
</evidence>
<dbReference type="Gene3D" id="6.10.340.10">
    <property type="match status" value="1"/>
</dbReference>
<evidence type="ECO:0000313" key="17">
    <source>
        <dbReference type="EMBL" id="WEK37995.1"/>
    </source>
</evidence>
<dbReference type="InterPro" id="IPR036097">
    <property type="entry name" value="HisK_dim/P_sf"/>
</dbReference>
<feature type="transmembrane region" description="Helical" evidence="14">
    <location>
        <begin position="156"/>
        <end position="174"/>
    </location>
</feature>
<reference evidence="17" key="1">
    <citation type="submission" date="2023-03" db="EMBL/GenBank/DDBJ databases">
        <title>Andean soil-derived lignocellulolytic bacterial consortium as a source of novel taxa and putative plastic-active enzymes.</title>
        <authorList>
            <person name="Diaz-Garcia L."/>
            <person name="Chuvochina M."/>
            <person name="Feuerriegel G."/>
            <person name="Bunk B."/>
            <person name="Sproer C."/>
            <person name="Streit W.R."/>
            <person name="Rodriguez L.M."/>
            <person name="Overmann J."/>
            <person name="Jimenez D.J."/>
        </authorList>
    </citation>
    <scope>NUCLEOTIDE SEQUENCE</scope>
    <source>
        <strain evidence="17">MAG 7</strain>
    </source>
</reference>
<evidence type="ECO:0000256" key="9">
    <source>
        <dbReference type="ARBA" id="ARBA00022777"/>
    </source>
</evidence>
<dbReference type="SMART" id="SM00388">
    <property type="entry name" value="HisKA"/>
    <property type="match status" value="1"/>
</dbReference>
<keyword evidence="8" id="KW-0547">Nucleotide-binding</keyword>
<evidence type="ECO:0000256" key="11">
    <source>
        <dbReference type="ARBA" id="ARBA00022989"/>
    </source>
</evidence>
<dbReference type="InterPro" id="IPR004358">
    <property type="entry name" value="Sig_transdc_His_kin-like_C"/>
</dbReference>
<dbReference type="GO" id="GO:0005524">
    <property type="term" value="F:ATP binding"/>
    <property type="evidence" value="ECO:0007669"/>
    <property type="project" value="UniProtKB-KW"/>
</dbReference>
<gene>
    <name evidence="17" type="ORF">P0Y53_10835</name>
</gene>
<comment type="catalytic activity">
    <reaction evidence="1">
        <text>ATP + protein L-histidine = ADP + protein N-phospho-L-histidine.</text>
        <dbReference type="EC" id="2.7.13.3"/>
    </reaction>
</comment>
<evidence type="ECO:0000259" key="15">
    <source>
        <dbReference type="PROSITE" id="PS50109"/>
    </source>
</evidence>
<evidence type="ECO:0000256" key="7">
    <source>
        <dbReference type="ARBA" id="ARBA00022692"/>
    </source>
</evidence>
<comment type="subcellular location">
    <subcellularLocation>
        <location evidence="2">Cell membrane</location>
        <topology evidence="2">Multi-pass membrane protein</topology>
    </subcellularLocation>
</comment>
<dbReference type="SUPFAM" id="SSF55874">
    <property type="entry name" value="ATPase domain of HSP90 chaperone/DNA topoisomerase II/histidine kinase"/>
    <property type="match status" value="1"/>
</dbReference>
<dbReference type="CDD" id="cd00082">
    <property type="entry name" value="HisKA"/>
    <property type="match status" value="1"/>
</dbReference>
<dbReference type="SMART" id="SM00304">
    <property type="entry name" value="HAMP"/>
    <property type="match status" value="1"/>
</dbReference>
<dbReference type="InterPro" id="IPR003661">
    <property type="entry name" value="HisK_dim/P_dom"/>
</dbReference>
<protein>
    <recommendedName>
        <fullName evidence="3">histidine kinase</fullName>
        <ecNumber evidence="3">2.7.13.3</ecNumber>
    </recommendedName>
</protein>
<keyword evidence="13 14" id="KW-0472">Membrane</keyword>
<dbReference type="SUPFAM" id="SSF47384">
    <property type="entry name" value="Homodimeric domain of signal transducing histidine kinase"/>
    <property type="match status" value="1"/>
</dbReference>
<evidence type="ECO:0000256" key="4">
    <source>
        <dbReference type="ARBA" id="ARBA00022475"/>
    </source>
</evidence>
<dbReference type="Gene3D" id="1.10.287.130">
    <property type="match status" value="1"/>
</dbReference>
<evidence type="ECO:0000256" key="12">
    <source>
        <dbReference type="ARBA" id="ARBA00023012"/>
    </source>
</evidence>
<dbReference type="Pfam" id="PF00672">
    <property type="entry name" value="HAMP"/>
    <property type="match status" value="1"/>
</dbReference>
<dbReference type="InterPro" id="IPR036890">
    <property type="entry name" value="HATPase_C_sf"/>
</dbReference>
<evidence type="ECO:0000256" key="2">
    <source>
        <dbReference type="ARBA" id="ARBA00004651"/>
    </source>
</evidence>
<evidence type="ECO:0000256" key="5">
    <source>
        <dbReference type="ARBA" id="ARBA00022553"/>
    </source>
</evidence>
<keyword evidence="11 14" id="KW-1133">Transmembrane helix</keyword>
<sequence length="459" mass="52089">MTIRRKITGLMTILTAVITVMLSVSIYYFTSQYIEDDFFTRIKTRAGVAGQARFEATDHNMAFYNEIREKHLQRLPEEKEYILENGGATALLDSLIPGEARPFLRNLQLKKDARLRKGDNYYFGTTYEHAGRSYIIILTAQHQQGAHLLSNLGTNLLTGFILSVGIVFLLSHILSREVMSPIRHVIDNARKISASNLHLRLQERKGKAKGEMAALTQTFNDMLDRLETSFETQNNFLSKAAHELRTPLTAISGEAELALSKPRSADEYIKALIVIARQAEQLEHHTSSLLELAQAGYNSKEPFMSELRLDELLFSVKRLVDFTDPENKVQMDFNNLPELDYQITIAGNANLLKLALANIVQNGVKYSNNQPVYVSLSSDEAHCIISVRDTGIGIPEKELKYIFDPFFRASNTNPFKGYGIGLPLAQKIIRLHRGQLRYYSREHEGTTVQLFFPFVWKPD</sequence>
<dbReference type="CDD" id="cd06225">
    <property type="entry name" value="HAMP"/>
    <property type="match status" value="1"/>
</dbReference>
<proteinExistence type="predicted"/>
<dbReference type="PANTHER" id="PTHR45528:SF1">
    <property type="entry name" value="SENSOR HISTIDINE KINASE CPXA"/>
    <property type="match status" value="1"/>
</dbReference>
<keyword evidence="9 17" id="KW-0418">Kinase</keyword>
<dbReference type="PANTHER" id="PTHR45528">
    <property type="entry name" value="SENSOR HISTIDINE KINASE CPXA"/>
    <property type="match status" value="1"/>
</dbReference>
<feature type="domain" description="HAMP" evidence="16">
    <location>
        <begin position="176"/>
        <end position="231"/>
    </location>
</feature>
<evidence type="ECO:0000256" key="10">
    <source>
        <dbReference type="ARBA" id="ARBA00022840"/>
    </source>
</evidence>
<dbReference type="PRINTS" id="PR00344">
    <property type="entry name" value="BCTRLSENSOR"/>
</dbReference>
<dbReference type="Pfam" id="PF02518">
    <property type="entry name" value="HATPase_c"/>
    <property type="match status" value="1"/>
</dbReference>
<dbReference type="InterPro" id="IPR050398">
    <property type="entry name" value="HssS/ArlS-like"/>
</dbReference>
<organism evidence="17 18">
    <name type="scientific">Candidatus Pseudobacter hemicellulosilyticus</name>
    <dbReference type="NCBI Taxonomy" id="3121375"/>
    <lineage>
        <taxon>Bacteria</taxon>
        <taxon>Pseudomonadati</taxon>
        <taxon>Bacteroidota</taxon>
        <taxon>Chitinophagia</taxon>
        <taxon>Chitinophagales</taxon>
        <taxon>Chitinophagaceae</taxon>
        <taxon>Pseudobacter</taxon>
    </lineage>
</organism>
<dbReference type="InterPro" id="IPR003660">
    <property type="entry name" value="HAMP_dom"/>
</dbReference>
<dbReference type="SMART" id="SM00387">
    <property type="entry name" value="HATPase_c"/>
    <property type="match status" value="1"/>
</dbReference>
<evidence type="ECO:0000256" key="6">
    <source>
        <dbReference type="ARBA" id="ARBA00022679"/>
    </source>
</evidence>
<dbReference type="InterPro" id="IPR003594">
    <property type="entry name" value="HATPase_dom"/>
</dbReference>
<keyword evidence="4" id="KW-1003">Cell membrane</keyword>
<evidence type="ECO:0000256" key="3">
    <source>
        <dbReference type="ARBA" id="ARBA00012438"/>
    </source>
</evidence>
<evidence type="ECO:0000256" key="14">
    <source>
        <dbReference type="SAM" id="Phobius"/>
    </source>
</evidence>
<dbReference type="InterPro" id="IPR005467">
    <property type="entry name" value="His_kinase_dom"/>
</dbReference>
<evidence type="ECO:0000256" key="13">
    <source>
        <dbReference type="ARBA" id="ARBA00023136"/>
    </source>
</evidence>
<keyword evidence="7 14" id="KW-0812">Transmembrane</keyword>
<keyword evidence="10" id="KW-0067">ATP-binding</keyword>
<dbReference type="Proteomes" id="UP001220610">
    <property type="component" value="Chromosome"/>
</dbReference>
<keyword evidence="5" id="KW-0597">Phosphoprotein</keyword>
<dbReference type="GO" id="GO:0000155">
    <property type="term" value="F:phosphorelay sensor kinase activity"/>
    <property type="evidence" value="ECO:0007669"/>
    <property type="project" value="InterPro"/>
</dbReference>
<feature type="domain" description="Histidine kinase" evidence="15">
    <location>
        <begin position="239"/>
        <end position="456"/>
    </location>
</feature>
<keyword evidence="6" id="KW-0808">Transferase</keyword>
<evidence type="ECO:0000259" key="16">
    <source>
        <dbReference type="PROSITE" id="PS50885"/>
    </source>
</evidence>
<accession>A0AAJ5X0T2</accession>
<dbReference type="AlphaFoldDB" id="A0AAJ5X0T2"/>
<dbReference type="PROSITE" id="PS50109">
    <property type="entry name" value="HIS_KIN"/>
    <property type="match status" value="1"/>
</dbReference>
<dbReference type="PROSITE" id="PS50885">
    <property type="entry name" value="HAMP"/>
    <property type="match status" value="1"/>
</dbReference>
<dbReference type="Gene3D" id="3.30.565.10">
    <property type="entry name" value="Histidine kinase-like ATPase, C-terminal domain"/>
    <property type="match status" value="1"/>
</dbReference>
<dbReference type="EMBL" id="CP119311">
    <property type="protein sequence ID" value="WEK37995.1"/>
    <property type="molecule type" value="Genomic_DNA"/>
</dbReference>
<dbReference type="EC" id="2.7.13.3" evidence="3"/>
<dbReference type="GO" id="GO:0005886">
    <property type="term" value="C:plasma membrane"/>
    <property type="evidence" value="ECO:0007669"/>
    <property type="project" value="UniProtKB-SubCell"/>
</dbReference>
<dbReference type="Pfam" id="PF00512">
    <property type="entry name" value="HisKA"/>
    <property type="match status" value="1"/>
</dbReference>
<keyword evidence="12" id="KW-0902">Two-component regulatory system</keyword>
<name>A0AAJ5X0T2_9BACT</name>